<dbReference type="PANTHER" id="PTHR35526:SF3">
    <property type="entry name" value="ANTI-SIGMA-F FACTOR RSBW"/>
    <property type="match status" value="1"/>
</dbReference>
<accession>A0A5S4GSD1</accession>
<keyword evidence="5" id="KW-1185">Reference proteome</keyword>
<dbReference type="CDD" id="cd16936">
    <property type="entry name" value="HATPase_RsbW-like"/>
    <property type="match status" value="1"/>
</dbReference>
<dbReference type="Pfam" id="PF13581">
    <property type="entry name" value="HATPase_c_2"/>
    <property type="match status" value="1"/>
</dbReference>
<feature type="region of interest" description="Disordered" evidence="2">
    <location>
        <begin position="1"/>
        <end position="30"/>
    </location>
</feature>
<dbReference type="GO" id="GO:0004674">
    <property type="term" value="F:protein serine/threonine kinase activity"/>
    <property type="evidence" value="ECO:0007669"/>
    <property type="project" value="UniProtKB-KW"/>
</dbReference>
<dbReference type="InterPro" id="IPR003594">
    <property type="entry name" value="HATPase_dom"/>
</dbReference>
<organism evidence="4 5">
    <name type="scientific">Nonomuraea zeae</name>
    <dbReference type="NCBI Taxonomy" id="1642303"/>
    <lineage>
        <taxon>Bacteria</taxon>
        <taxon>Bacillati</taxon>
        <taxon>Actinomycetota</taxon>
        <taxon>Actinomycetes</taxon>
        <taxon>Streptosporangiales</taxon>
        <taxon>Streptosporangiaceae</taxon>
        <taxon>Nonomuraea</taxon>
    </lineage>
</organism>
<evidence type="ECO:0000256" key="2">
    <source>
        <dbReference type="SAM" id="MobiDB-lite"/>
    </source>
</evidence>
<dbReference type="RefSeq" id="WP_138689913.1">
    <property type="nucleotide sequence ID" value="NZ_JBHSAZ010000089.1"/>
</dbReference>
<proteinExistence type="predicted"/>
<sequence length="179" mass="18726">MSGRDGGTVGNGTALGDPLRPAARGDSSTGGGEAKILLILDLDEDCLASTRHMILRVAREQGLAGDRLGDFVVAAYECVVNAVEHGGGRGRLTLSRDGGDLVCAVEDTGPGIPLPVLRRKDLPPAGSLGGRGIWLMRRLADDALFTTGPCGTVVRLRMRLPAGPAVPLPRRTPEDLTRQ</sequence>
<feature type="compositionally biased region" description="Gly residues" evidence="2">
    <location>
        <begin position="1"/>
        <end position="10"/>
    </location>
</feature>
<dbReference type="SUPFAM" id="SSF55874">
    <property type="entry name" value="ATPase domain of HSP90 chaperone/DNA topoisomerase II/histidine kinase"/>
    <property type="match status" value="1"/>
</dbReference>
<dbReference type="OrthoDB" id="4350801at2"/>
<feature type="domain" description="Histidine kinase/HSP90-like ATPase" evidence="3">
    <location>
        <begin position="45"/>
        <end position="157"/>
    </location>
</feature>
<dbReference type="AlphaFoldDB" id="A0A5S4GSD1"/>
<dbReference type="EMBL" id="VCKX01000030">
    <property type="protein sequence ID" value="TMR35807.1"/>
    <property type="molecule type" value="Genomic_DNA"/>
</dbReference>
<dbReference type="InterPro" id="IPR036890">
    <property type="entry name" value="HATPase_C_sf"/>
</dbReference>
<evidence type="ECO:0000256" key="1">
    <source>
        <dbReference type="ARBA" id="ARBA00022527"/>
    </source>
</evidence>
<dbReference type="InterPro" id="IPR050267">
    <property type="entry name" value="Anti-sigma-factor_SerPK"/>
</dbReference>
<keyword evidence="4" id="KW-0067">ATP-binding</keyword>
<reference evidence="4 5" key="1">
    <citation type="submission" date="2019-05" db="EMBL/GenBank/DDBJ databases">
        <title>Draft genome sequence of Nonomuraea zeae DSM 100528.</title>
        <authorList>
            <person name="Saricaoglu S."/>
            <person name="Isik K."/>
        </authorList>
    </citation>
    <scope>NUCLEOTIDE SEQUENCE [LARGE SCALE GENOMIC DNA]</scope>
    <source>
        <strain evidence="4 5">DSM 100528</strain>
    </source>
</reference>
<dbReference type="Gene3D" id="3.30.565.10">
    <property type="entry name" value="Histidine kinase-like ATPase, C-terminal domain"/>
    <property type="match status" value="1"/>
</dbReference>
<dbReference type="Proteomes" id="UP000306628">
    <property type="component" value="Unassembled WGS sequence"/>
</dbReference>
<keyword evidence="4" id="KW-0547">Nucleotide-binding</keyword>
<keyword evidence="1" id="KW-0808">Transferase</keyword>
<comment type="caution">
    <text evidence="4">The sequence shown here is derived from an EMBL/GenBank/DDBJ whole genome shotgun (WGS) entry which is preliminary data.</text>
</comment>
<keyword evidence="1" id="KW-0418">Kinase</keyword>
<gene>
    <name evidence="4" type="ORF">ETD85_12965</name>
</gene>
<dbReference type="GO" id="GO:0005524">
    <property type="term" value="F:ATP binding"/>
    <property type="evidence" value="ECO:0007669"/>
    <property type="project" value="UniProtKB-KW"/>
</dbReference>
<evidence type="ECO:0000259" key="3">
    <source>
        <dbReference type="Pfam" id="PF13581"/>
    </source>
</evidence>
<keyword evidence="1" id="KW-0723">Serine/threonine-protein kinase</keyword>
<evidence type="ECO:0000313" key="4">
    <source>
        <dbReference type="EMBL" id="TMR35807.1"/>
    </source>
</evidence>
<name>A0A5S4GSD1_9ACTN</name>
<dbReference type="PANTHER" id="PTHR35526">
    <property type="entry name" value="ANTI-SIGMA-F FACTOR RSBW-RELATED"/>
    <property type="match status" value="1"/>
</dbReference>
<evidence type="ECO:0000313" key="5">
    <source>
        <dbReference type="Proteomes" id="UP000306628"/>
    </source>
</evidence>
<protein>
    <submittedName>
        <fullName evidence="4">ATP-binding protein</fullName>
    </submittedName>
</protein>